<dbReference type="RefSeq" id="WP_006524280.1">
    <property type="nucleotide sequence ID" value="NC_021184.1"/>
</dbReference>
<evidence type="ECO:0000313" key="2">
    <source>
        <dbReference type="Proteomes" id="UP000013520"/>
    </source>
</evidence>
<dbReference type="HOGENOM" id="CLU_168781_3_1_9"/>
<sequence>MHMGKLTEMERLAIEEQLRAEELCARKVQLYMSVTRDPAVQSVLQQMAEKGQRHVSTLNGMLQDAGFNSSMAQH</sequence>
<organism evidence="1 2">
    <name type="scientific">Desulfoscipio gibsoniae DSM 7213</name>
    <dbReference type="NCBI Taxonomy" id="767817"/>
    <lineage>
        <taxon>Bacteria</taxon>
        <taxon>Bacillati</taxon>
        <taxon>Bacillota</taxon>
        <taxon>Clostridia</taxon>
        <taxon>Eubacteriales</taxon>
        <taxon>Desulfallaceae</taxon>
        <taxon>Desulfoscipio</taxon>
    </lineage>
</organism>
<keyword evidence="2" id="KW-1185">Reference proteome</keyword>
<evidence type="ECO:0000313" key="1">
    <source>
        <dbReference type="EMBL" id="AGL00780.1"/>
    </source>
</evidence>
<dbReference type="KEGG" id="dgi:Desgi_1271"/>
<dbReference type="EMBL" id="CP003273">
    <property type="protein sequence ID" value="AGL00780.1"/>
    <property type="molecule type" value="Genomic_DNA"/>
</dbReference>
<protein>
    <recommendedName>
        <fullName evidence="3">Coat F domain-containing protein</fullName>
    </recommendedName>
</protein>
<name>R4KJS1_9FIRM</name>
<dbReference type="Proteomes" id="UP000013520">
    <property type="component" value="Chromosome"/>
</dbReference>
<dbReference type="AlphaFoldDB" id="R4KJS1"/>
<accession>R4KJS1</accession>
<proteinExistence type="predicted"/>
<dbReference type="STRING" id="767817.Desgi_1271"/>
<evidence type="ECO:0008006" key="3">
    <source>
        <dbReference type="Google" id="ProtNLM"/>
    </source>
</evidence>
<reference evidence="1 2" key="1">
    <citation type="submission" date="2012-01" db="EMBL/GenBank/DDBJ databases">
        <title>Complete sequence of Desulfotomaculum gibsoniae DSM 7213.</title>
        <authorList>
            <consortium name="US DOE Joint Genome Institute"/>
            <person name="Lucas S."/>
            <person name="Han J."/>
            <person name="Lapidus A."/>
            <person name="Cheng J.-F."/>
            <person name="Goodwin L."/>
            <person name="Pitluck S."/>
            <person name="Peters L."/>
            <person name="Ovchinnikova G."/>
            <person name="Teshima H."/>
            <person name="Detter J.C."/>
            <person name="Han C."/>
            <person name="Tapia R."/>
            <person name="Land M."/>
            <person name="Hauser L."/>
            <person name="Kyrpides N."/>
            <person name="Ivanova N."/>
            <person name="Pagani I."/>
            <person name="Parshina S."/>
            <person name="Plugge C."/>
            <person name="Muyzer G."/>
            <person name="Kuever J."/>
            <person name="Ivanova A."/>
            <person name="Nazina T."/>
            <person name="Klenk H.-P."/>
            <person name="Brambilla E."/>
            <person name="Spring S."/>
            <person name="Stams A.F."/>
            <person name="Woyke T."/>
        </authorList>
    </citation>
    <scope>NUCLEOTIDE SEQUENCE [LARGE SCALE GENOMIC DNA]</scope>
    <source>
        <strain evidence="1 2">DSM 7213</strain>
    </source>
</reference>
<gene>
    <name evidence="1" type="ORF">Desgi_1271</name>
</gene>
<dbReference type="OrthoDB" id="1809609at2"/>